<evidence type="ECO:0000313" key="1">
    <source>
        <dbReference type="EMBL" id="AVO36940.2"/>
    </source>
</evidence>
<dbReference type="EMBL" id="CP027665">
    <property type="protein sequence ID" value="AVO36940.2"/>
    <property type="molecule type" value="Genomic_DNA"/>
</dbReference>
<dbReference type="KEGG" id="thas:C6Y53_04000"/>
<protein>
    <recommendedName>
        <fullName evidence="3">Antifreeze protein</fullName>
    </recommendedName>
</protein>
<dbReference type="AlphaFoldDB" id="A0A2S0MM31"/>
<evidence type="ECO:0000313" key="2">
    <source>
        <dbReference type="Proteomes" id="UP000237655"/>
    </source>
</evidence>
<dbReference type="Proteomes" id="UP000237655">
    <property type="component" value="Chromosome"/>
</dbReference>
<gene>
    <name evidence="1" type="ORF">C6Y53_04000</name>
</gene>
<reference evidence="2" key="1">
    <citation type="submission" date="2018-03" db="EMBL/GenBank/DDBJ databases">
        <title>Genomic analysis of the strain SH-1 isolated from shrimp intestine.</title>
        <authorList>
            <person name="Kim Y.-S."/>
            <person name="Kim S.-E."/>
            <person name="Kim K.-H."/>
        </authorList>
    </citation>
    <scope>NUCLEOTIDE SEQUENCE [LARGE SCALE GENOMIC DNA]</scope>
    <source>
        <strain evidence="2">SH-1</strain>
    </source>
</reference>
<proteinExistence type="predicted"/>
<accession>A0A2S0MM31</accession>
<dbReference type="RefSeq" id="WP_149615451.1">
    <property type="nucleotide sequence ID" value="NZ_CP027665.1"/>
</dbReference>
<keyword evidence="2" id="KW-1185">Reference proteome</keyword>
<organism evidence="1 2">
    <name type="scientific">Pukyongiella litopenaei</name>
    <dbReference type="NCBI Taxonomy" id="2605946"/>
    <lineage>
        <taxon>Bacteria</taxon>
        <taxon>Pseudomonadati</taxon>
        <taxon>Pseudomonadota</taxon>
        <taxon>Alphaproteobacteria</taxon>
        <taxon>Rhodobacterales</taxon>
        <taxon>Paracoccaceae</taxon>
        <taxon>Pukyongiella</taxon>
    </lineage>
</organism>
<evidence type="ECO:0008006" key="3">
    <source>
        <dbReference type="Google" id="ProtNLM"/>
    </source>
</evidence>
<sequence length="135" mass="14493">MTLSAPSRGLEFVQVLNTIESAQGMVCQVWRAGRMVADAQMVASMRLLGLSGGWSMPHDEPARMALEKPPAMFEAAIAAAFTAMSGYGPERVFGAMIDPYASRTSANRARLEARGPRLPVPVPLLSTPVFGDTLR</sequence>
<name>A0A2S0MM31_9RHOB</name>